<name>G2Y382_BOTF4</name>
<dbReference type="InParanoid" id="G2Y382"/>
<reference evidence="2" key="1">
    <citation type="journal article" date="2011" name="PLoS Genet.">
        <title>Genomic analysis of the necrotrophic fungal pathogens Sclerotinia sclerotiorum and Botrytis cinerea.</title>
        <authorList>
            <person name="Amselem J."/>
            <person name="Cuomo C.A."/>
            <person name="van Kan J.A."/>
            <person name="Viaud M."/>
            <person name="Benito E.P."/>
            <person name="Couloux A."/>
            <person name="Coutinho P.M."/>
            <person name="de Vries R.P."/>
            <person name="Dyer P.S."/>
            <person name="Fillinger S."/>
            <person name="Fournier E."/>
            <person name="Gout L."/>
            <person name="Hahn M."/>
            <person name="Kohn L."/>
            <person name="Lapalu N."/>
            <person name="Plummer K.M."/>
            <person name="Pradier J.M."/>
            <person name="Quevillon E."/>
            <person name="Sharon A."/>
            <person name="Simon A."/>
            <person name="ten Have A."/>
            <person name="Tudzynski B."/>
            <person name="Tudzynski P."/>
            <person name="Wincker P."/>
            <person name="Andrew M."/>
            <person name="Anthouard V."/>
            <person name="Beever R.E."/>
            <person name="Beffa R."/>
            <person name="Benoit I."/>
            <person name="Bouzid O."/>
            <person name="Brault B."/>
            <person name="Chen Z."/>
            <person name="Choquer M."/>
            <person name="Collemare J."/>
            <person name="Cotton P."/>
            <person name="Danchin E.G."/>
            <person name="Da Silva C."/>
            <person name="Gautier A."/>
            <person name="Giraud C."/>
            <person name="Giraud T."/>
            <person name="Gonzalez C."/>
            <person name="Grossetete S."/>
            <person name="Guldener U."/>
            <person name="Henrissat B."/>
            <person name="Howlett B.J."/>
            <person name="Kodira C."/>
            <person name="Kretschmer M."/>
            <person name="Lappartient A."/>
            <person name="Leroch M."/>
            <person name="Levis C."/>
            <person name="Mauceli E."/>
            <person name="Neuveglise C."/>
            <person name="Oeser B."/>
            <person name="Pearson M."/>
            <person name="Poulain J."/>
            <person name="Poussereau N."/>
            <person name="Quesneville H."/>
            <person name="Rascle C."/>
            <person name="Schumacher J."/>
            <person name="Segurens B."/>
            <person name="Sexton A."/>
            <person name="Silva E."/>
            <person name="Sirven C."/>
            <person name="Soanes D.M."/>
            <person name="Talbot N.J."/>
            <person name="Templeton M."/>
            <person name="Yandava C."/>
            <person name="Yarden O."/>
            <person name="Zeng Q."/>
            <person name="Rollins J.A."/>
            <person name="Lebrun M.H."/>
            <person name="Dickman M."/>
        </authorList>
    </citation>
    <scope>NUCLEOTIDE SEQUENCE [LARGE SCALE GENOMIC DNA]</scope>
    <source>
        <strain evidence="2">T4</strain>
    </source>
</reference>
<organism evidence="1 2">
    <name type="scientific">Botryotinia fuckeliana (strain T4)</name>
    <name type="common">Noble rot fungus</name>
    <name type="synonym">Botrytis cinerea</name>
    <dbReference type="NCBI Taxonomy" id="999810"/>
    <lineage>
        <taxon>Eukaryota</taxon>
        <taxon>Fungi</taxon>
        <taxon>Dikarya</taxon>
        <taxon>Ascomycota</taxon>
        <taxon>Pezizomycotina</taxon>
        <taxon>Leotiomycetes</taxon>
        <taxon>Helotiales</taxon>
        <taxon>Sclerotiniaceae</taxon>
        <taxon>Botrytis</taxon>
    </lineage>
</organism>
<dbReference type="AlphaFoldDB" id="G2Y382"/>
<dbReference type="EMBL" id="FQ790286">
    <property type="protein sequence ID" value="CCD47122.1"/>
    <property type="molecule type" value="Genomic_DNA"/>
</dbReference>
<evidence type="ECO:0000313" key="1">
    <source>
        <dbReference type="EMBL" id="CCD47122.1"/>
    </source>
</evidence>
<dbReference type="HOGENOM" id="CLU_2558031_0_0_1"/>
<accession>G2Y382</accession>
<sequence>MLIAIARHFFLSAAKSPHRQTKNKEPILIIDPKTDARLPRLADQRVPSNILERKMDSLYLVSYEVHHAQLSIGSEETEKYVW</sequence>
<proteinExistence type="predicted"/>
<gene>
    <name evidence="1" type="ORF">BofuT4_uP002810.1</name>
</gene>
<evidence type="ECO:0000313" key="2">
    <source>
        <dbReference type="Proteomes" id="UP000008177"/>
    </source>
</evidence>
<dbReference type="Proteomes" id="UP000008177">
    <property type="component" value="Unplaced contigs"/>
</dbReference>
<protein>
    <submittedName>
        <fullName evidence="1">Uncharacterized protein</fullName>
    </submittedName>
</protein>